<dbReference type="AlphaFoldDB" id="A0A8X8GW29"/>
<keyword evidence="7" id="KW-1185">Reference proteome</keyword>
<proteinExistence type="inferred from homology"/>
<dbReference type="GO" id="GO:0004315">
    <property type="term" value="F:3-oxoacyl-[acyl-carrier-protein] synthase activity"/>
    <property type="evidence" value="ECO:0007669"/>
    <property type="project" value="TreeGrafter"/>
</dbReference>
<dbReference type="InterPro" id="IPR014030">
    <property type="entry name" value="Ketoacyl_synth_N"/>
</dbReference>
<protein>
    <submittedName>
        <fullName evidence="6">Beta-ketoacyl-[acyl-carrier-protein] synthase family protein</fullName>
    </submittedName>
</protein>
<dbReference type="PANTHER" id="PTHR11712:SF336">
    <property type="entry name" value="3-OXOACYL-[ACYL-CARRIER-PROTEIN] SYNTHASE, MITOCHONDRIAL"/>
    <property type="match status" value="1"/>
</dbReference>
<dbReference type="GO" id="GO:0005829">
    <property type="term" value="C:cytosol"/>
    <property type="evidence" value="ECO:0007669"/>
    <property type="project" value="TreeGrafter"/>
</dbReference>
<comment type="caution">
    <text evidence="6">The sequence shown here is derived from an EMBL/GenBank/DDBJ whole genome shotgun (WGS) entry which is preliminary data.</text>
</comment>
<dbReference type="CDD" id="cd00834">
    <property type="entry name" value="KAS_I_II"/>
    <property type="match status" value="1"/>
</dbReference>
<comment type="pathway">
    <text evidence="1">Lipid metabolism; fatty acid biosynthesis.</text>
</comment>
<dbReference type="Gene3D" id="3.40.47.10">
    <property type="match status" value="1"/>
</dbReference>
<evidence type="ECO:0000259" key="5">
    <source>
        <dbReference type="PROSITE" id="PS52004"/>
    </source>
</evidence>
<name>A0A8X8GW29_9RHOB</name>
<sequence length="408" mass="41698">MTRSVVVTGLGVVARDVIGTADFGRVLSRGGTAPEPPPQFDSERFRARLAHVADPLATRAALHNADCGGLMAAVTEAEVACAGHGILAALQAIRQAGLDAATLHRAGCAVATTSGGMMDRYSDALDAGTSGSETHDLVVPCSAALVLQRVFGLTGPLCGFSCACVSSLAALSYALARVRNGDVPLMLVGGSDRMREADFAGFNALRAMDRDSCRPFDRTRKGMVIGDGAAMLVIEDEDHARARGATPLVRLAGMGLSTDSYHITSPNSRGLAMAMRQALAEAGRSPSDIGYVNCHGTGTPLNDIAEAEALASVFTGDAPRPIVGSTKGSTGHLLGSAGAIETVATILALQAGEAPLMATTTDPEDIGFALPLAGTDRRLATGLAMNNSLGFGGLNGSLILELVTTGEP</sequence>
<evidence type="ECO:0000256" key="2">
    <source>
        <dbReference type="ARBA" id="ARBA00008467"/>
    </source>
</evidence>
<dbReference type="InterPro" id="IPR016039">
    <property type="entry name" value="Thiolase-like"/>
</dbReference>
<dbReference type="InterPro" id="IPR020841">
    <property type="entry name" value="PKS_Beta-ketoAc_synthase_dom"/>
</dbReference>
<dbReference type="EMBL" id="WHUT02000008">
    <property type="protein sequence ID" value="NUB45444.1"/>
    <property type="molecule type" value="Genomic_DNA"/>
</dbReference>
<organism evidence="6 7">
    <name type="scientific">Fertoeibacter niger</name>
    <dbReference type="NCBI Taxonomy" id="2656921"/>
    <lineage>
        <taxon>Bacteria</taxon>
        <taxon>Pseudomonadati</taxon>
        <taxon>Pseudomonadota</taxon>
        <taxon>Alphaproteobacteria</taxon>
        <taxon>Rhodobacterales</taxon>
        <taxon>Paracoccaceae</taxon>
        <taxon>Fertoeibacter</taxon>
    </lineage>
</organism>
<evidence type="ECO:0000256" key="1">
    <source>
        <dbReference type="ARBA" id="ARBA00005194"/>
    </source>
</evidence>
<evidence type="ECO:0000256" key="4">
    <source>
        <dbReference type="RuleBase" id="RU003694"/>
    </source>
</evidence>
<gene>
    <name evidence="6" type="ORF">GEU84_013680</name>
</gene>
<feature type="domain" description="Ketosynthase family 3 (KS3)" evidence="5">
    <location>
        <begin position="2"/>
        <end position="402"/>
    </location>
</feature>
<evidence type="ECO:0000256" key="3">
    <source>
        <dbReference type="ARBA" id="ARBA00022679"/>
    </source>
</evidence>
<dbReference type="Proteomes" id="UP000484076">
    <property type="component" value="Unassembled WGS sequence"/>
</dbReference>
<dbReference type="InterPro" id="IPR000794">
    <property type="entry name" value="Beta-ketoacyl_synthase"/>
</dbReference>
<accession>A0A8X8GW29</accession>
<keyword evidence="3 4" id="KW-0808">Transferase</keyword>
<comment type="similarity">
    <text evidence="2 4">Belongs to the thiolase-like superfamily. Beta-ketoacyl-ACP synthases family.</text>
</comment>
<dbReference type="SUPFAM" id="SSF53901">
    <property type="entry name" value="Thiolase-like"/>
    <property type="match status" value="2"/>
</dbReference>
<dbReference type="PANTHER" id="PTHR11712">
    <property type="entry name" value="POLYKETIDE SYNTHASE-RELATED"/>
    <property type="match status" value="1"/>
</dbReference>
<dbReference type="GO" id="GO:0006633">
    <property type="term" value="P:fatty acid biosynthetic process"/>
    <property type="evidence" value="ECO:0007669"/>
    <property type="project" value="TreeGrafter"/>
</dbReference>
<reference evidence="6" key="1">
    <citation type="submission" date="2020-05" db="EMBL/GenBank/DDBJ databases">
        <title>Fertoebacter nigrum gen. nov., sp. nov., a new member of the family Rhodobacteraceae.</title>
        <authorList>
            <person name="Szuroczki S."/>
            <person name="Abbaszade G."/>
            <person name="Buni D."/>
            <person name="Schumann P."/>
            <person name="Toth E."/>
        </authorList>
    </citation>
    <scope>NUCLEOTIDE SEQUENCE</scope>
    <source>
        <strain evidence="6">RG-N-1a</strain>
    </source>
</reference>
<dbReference type="PROSITE" id="PS52004">
    <property type="entry name" value="KS3_2"/>
    <property type="match status" value="1"/>
</dbReference>
<evidence type="ECO:0000313" key="7">
    <source>
        <dbReference type="Proteomes" id="UP000484076"/>
    </source>
</evidence>
<dbReference type="RefSeq" id="WP_152827024.1">
    <property type="nucleotide sequence ID" value="NZ_WHUT02000008.1"/>
</dbReference>
<dbReference type="Pfam" id="PF00109">
    <property type="entry name" value="ketoacyl-synt"/>
    <property type="match status" value="1"/>
</dbReference>
<dbReference type="Pfam" id="PF02801">
    <property type="entry name" value="Ketoacyl-synt_C"/>
    <property type="match status" value="1"/>
</dbReference>
<evidence type="ECO:0000313" key="6">
    <source>
        <dbReference type="EMBL" id="NUB45444.1"/>
    </source>
</evidence>
<dbReference type="SMART" id="SM00825">
    <property type="entry name" value="PKS_KS"/>
    <property type="match status" value="1"/>
</dbReference>
<dbReference type="InterPro" id="IPR014031">
    <property type="entry name" value="Ketoacyl_synth_C"/>
</dbReference>